<dbReference type="Gene3D" id="3.20.20.80">
    <property type="entry name" value="Glycosidases"/>
    <property type="match status" value="1"/>
</dbReference>
<accession>A0A8J2MCE4</accession>
<dbReference type="InterPro" id="IPR017853">
    <property type="entry name" value="GH"/>
</dbReference>
<gene>
    <name evidence="1" type="ORF">HICCMSTLAB_LOCUS3166</name>
</gene>
<dbReference type="SUPFAM" id="SSF51445">
    <property type="entry name" value="(Trans)glycosidases"/>
    <property type="match status" value="1"/>
</dbReference>
<comment type="caution">
    <text evidence="1">The sequence shown here is derived from an EMBL/GenBank/DDBJ whole genome shotgun (WGS) entry which is preliminary data.</text>
</comment>
<organism evidence="1 2">
    <name type="scientific">Cotesia congregata</name>
    <name type="common">Parasitoid wasp</name>
    <name type="synonym">Apanteles congregatus</name>
    <dbReference type="NCBI Taxonomy" id="51543"/>
    <lineage>
        <taxon>Eukaryota</taxon>
        <taxon>Metazoa</taxon>
        <taxon>Ecdysozoa</taxon>
        <taxon>Arthropoda</taxon>
        <taxon>Hexapoda</taxon>
        <taxon>Insecta</taxon>
        <taxon>Pterygota</taxon>
        <taxon>Neoptera</taxon>
        <taxon>Endopterygota</taxon>
        <taxon>Hymenoptera</taxon>
        <taxon>Apocrita</taxon>
        <taxon>Ichneumonoidea</taxon>
        <taxon>Braconidae</taxon>
        <taxon>Microgastrinae</taxon>
        <taxon>Cotesia</taxon>
    </lineage>
</organism>
<protein>
    <submittedName>
        <fullName evidence="1">Uncharacterized protein</fullName>
    </submittedName>
</protein>
<dbReference type="AlphaFoldDB" id="A0A8J2MCE4"/>
<dbReference type="EMBL" id="CAJNRD030001118">
    <property type="protein sequence ID" value="CAG5081001.1"/>
    <property type="molecule type" value="Genomic_DNA"/>
</dbReference>
<reference evidence="1" key="1">
    <citation type="submission" date="2021-04" db="EMBL/GenBank/DDBJ databases">
        <authorList>
            <person name="Chebbi M.A.C M."/>
        </authorList>
    </citation>
    <scope>NUCLEOTIDE SEQUENCE</scope>
</reference>
<evidence type="ECO:0000313" key="2">
    <source>
        <dbReference type="Proteomes" id="UP000786811"/>
    </source>
</evidence>
<sequence length="62" mass="7190">MASLVVSLMWFHPGNLNDTNESKAAMQAIDFWNSWFLNPIFSKEGDYFNIIEDRISMHLPKA</sequence>
<dbReference type="Proteomes" id="UP000786811">
    <property type="component" value="Unassembled WGS sequence"/>
</dbReference>
<name>A0A8J2MCE4_COTCN</name>
<keyword evidence="2" id="KW-1185">Reference proteome</keyword>
<proteinExistence type="predicted"/>
<evidence type="ECO:0000313" key="1">
    <source>
        <dbReference type="EMBL" id="CAG5081001.1"/>
    </source>
</evidence>